<dbReference type="Gene3D" id="3.10.20.30">
    <property type="match status" value="1"/>
</dbReference>
<dbReference type="RefSeq" id="WP_016195218.1">
    <property type="nucleotide sequence ID" value="NZ_AQPN01000076.1"/>
</dbReference>
<dbReference type="Pfam" id="PF02597">
    <property type="entry name" value="ThiS"/>
    <property type="match status" value="1"/>
</dbReference>
<name>R9GT60_9SPHI</name>
<accession>R9GT60</accession>
<gene>
    <name evidence="1" type="ORF">ADIARSV_1983</name>
</gene>
<dbReference type="SUPFAM" id="SSF54285">
    <property type="entry name" value="MoaD/ThiS"/>
    <property type="match status" value="1"/>
</dbReference>
<dbReference type="Proteomes" id="UP000014174">
    <property type="component" value="Unassembled WGS sequence"/>
</dbReference>
<dbReference type="EMBL" id="AQPN01000076">
    <property type="protein sequence ID" value="EOR94878.1"/>
    <property type="molecule type" value="Genomic_DNA"/>
</dbReference>
<dbReference type="InterPro" id="IPR016155">
    <property type="entry name" value="Mopterin_synth/thiamin_S_b"/>
</dbReference>
<dbReference type="InterPro" id="IPR052045">
    <property type="entry name" value="Sulfur_Carrier/Prot_Modifier"/>
</dbReference>
<sequence>MATVIIPTPLRKFTGNSAKINVSGNDVSEIIANLVHQYPDVQKHLLDPSGSVRSFINVFVDEDDIRNLQYNHTHVETRSVISIVPAIAGGNLI</sequence>
<dbReference type="STRING" id="1150600.ADIARSV_1983"/>
<dbReference type="OrthoDB" id="9156098at2"/>
<reference evidence="1 2" key="1">
    <citation type="journal article" date="2013" name="Genome Announc.">
        <title>Draft Genome Sequence of Arcticibacter svalbardensis Strain MN12-7T, a Member of the Family Sphingobacteriaceae Isolated from an Arctic Soil Sample.</title>
        <authorList>
            <person name="Shivaji S."/>
            <person name="Ara S."/>
            <person name="Prasad S."/>
            <person name="Manasa B.P."/>
            <person name="Begum Z."/>
            <person name="Singh A."/>
            <person name="Kumar Pinnaka A."/>
        </authorList>
    </citation>
    <scope>NUCLEOTIDE SEQUENCE [LARGE SCALE GENOMIC DNA]</scope>
    <source>
        <strain evidence="1 2">MN12-7</strain>
    </source>
</reference>
<comment type="caution">
    <text evidence="1">The sequence shown here is derived from an EMBL/GenBank/DDBJ whole genome shotgun (WGS) entry which is preliminary data.</text>
</comment>
<evidence type="ECO:0000313" key="1">
    <source>
        <dbReference type="EMBL" id="EOR94878.1"/>
    </source>
</evidence>
<keyword evidence="2" id="KW-1185">Reference proteome</keyword>
<proteinExistence type="predicted"/>
<protein>
    <submittedName>
        <fullName evidence="1">MoaD</fullName>
    </submittedName>
</protein>
<dbReference type="PANTHER" id="PTHR38031:SF1">
    <property type="entry name" value="SULFUR CARRIER PROTEIN CYSO"/>
    <property type="match status" value="1"/>
</dbReference>
<dbReference type="eggNOG" id="COG1977">
    <property type="taxonomic scope" value="Bacteria"/>
</dbReference>
<evidence type="ECO:0000313" key="2">
    <source>
        <dbReference type="Proteomes" id="UP000014174"/>
    </source>
</evidence>
<dbReference type="AlphaFoldDB" id="R9GT60"/>
<dbReference type="InterPro" id="IPR012675">
    <property type="entry name" value="Beta-grasp_dom_sf"/>
</dbReference>
<dbReference type="PANTHER" id="PTHR38031">
    <property type="entry name" value="SULFUR CARRIER PROTEIN SLR0821-RELATED"/>
    <property type="match status" value="1"/>
</dbReference>
<dbReference type="InterPro" id="IPR003749">
    <property type="entry name" value="ThiS/MoaD-like"/>
</dbReference>
<organism evidence="1 2">
    <name type="scientific">Arcticibacter svalbardensis MN12-7</name>
    <dbReference type="NCBI Taxonomy" id="1150600"/>
    <lineage>
        <taxon>Bacteria</taxon>
        <taxon>Pseudomonadati</taxon>
        <taxon>Bacteroidota</taxon>
        <taxon>Sphingobacteriia</taxon>
        <taxon>Sphingobacteriales</taxon>
        <taxon>Sphingobacteriaceae</taxon>
        <taxon>Arcticibacter</taxon>
    </lineage>
</organism>